<dbReference type="Proteomes" id="UP000596742">
    <property type="component" value="Unassembled WGS sequence"/>
</dbReference>
<feature type="region of interest" description="Disordered" evidence="1">
    <location>
        <begin position="56"/>
        <end position="125"/>
    </location>
</feature>
<evidence type="ECO:0000313" key="3">
    <source>
        <dbReference type="Proteomes" id="UP000596742"/>
    </source>
</evidence>
<evidence type="ECO:0000313" key="2">
    <source>
        <dbReference type="EMBL" id="VDI83058.1"/>
    </source>
</evidence>
<keyword evidence="3" id="KW-1185">Reference proteome</keyword>
<name>A0A8B6HR74_MYTGA</name>
<accession>A0A8B6HR74</accession>
<dbReference type="EMBL" id="UYJE01010422">
    <property type="protein sequence ID" value="VDI83058.1"/>
    <property type="molecule type" value="Genomic_DNA"/>
</dbReference>
<evidence type="ECO:0000256" key="1">
    <source>
        <dbReference type="SAM" id="MobiDB-lite"/>
    </source>
</evidence>
<comment type="caution">
    <text evidence="2">The sequence shown here is derived from an EMBL/GenBank/DDBJ whole genome shotgun (WGS) entry which is preliminary data.</text>
</comment>
<sequence>MMRFRARTFMELERKAMKRKFEEKQKQEHEDFLKKQADERKINQLDETLDRKPIYELKTTQKDTRKGKQEKIDPDLKRKENDELMKKQAEDMTQFRRKQEDEKKRVKQDLLNKKQVEELKRKQEG</sequence>
<protein>
    <submittedName>
        <fullName evidence="2">Uncharacterized protein</fullName>
    </submittedName>
</protein>
<reference evidence="2" key="1">
    <citation type="submission" date="2018-11" db="EMBL/GenBank/DDBJ databases">
        <authorList>
            <person name="Alioto T."/>
            <person name="Alioto T."/>
        </authorList>
    </citation>
    <scope>NUCLEOTIDE SEQUENCE</scope>
</reference>
<gene>
    <name evidence="2" type="ORF">MGAL_10B019399</name>
</gene>
<organism evidence="2 3">
    <name type="scientific">Mytilus galloprovincialis</name>
    <name type="common">Mediterranean mussel</name>
    <dbReference type="NCBI Taxonomy" id="29158"/>
    <lineage>
        <taxon>Eukaryota</taxon>
        <taxon>Metazoa</taxon>
        <taxon>Spiralia</taxon>
        <taxon>Lophotrochozoa</taxon>
        <taxon>Mollusca</taxon>
        <taxon>Bivalvia</taxon>
        <taxon>Autobranchia</taxon>
        <taxon>Pteriomorphia</taxon>
        <taxon>Mytilida</taxon>
        <taxon>Mytiloidea</taxon>
        <taxon>Mytilidae</taxon>
        <taxon>Mytilinae</taxon>
        <taxon>Mytilus</taxon>
    </lineage>
</organism>
<proteinExistence type="predicted"/>
<dbReference type="AlphaFoldDB" id="A0A8B6HR74"/>